<feature type="region of interest" description="Disordered" evidence="1">
    <location>
        <begin position="181"/>
        <end position="242"/>
    </location>
</feature>
<organism evidence="2 3">
    <name type="scientific">Trichinella pseudospiralis</name>
    <name type="common">Parasitic roundworm</name>
    <dbReference type="NCBI Taxonomy" id="6337"/>
    <lineage>
        <taxon>Eukaryota</taxon>
        <taxon>Metazoa</taxon>
        <taxon>Ecdysozoa</taxon>
        <taxon>Nematoda</taxon>
        <taxon>Enoplea</taxon>
        <taxon>Dorylaimia</taxon>
        <taxon>Trichinellida</taxon>
        <taxon>Trichinellidae</taxon>
        <taxon>Trichinella</taxon>
    </lineage>
</organism>
<feature type="compositionally biased region" description="Acidic residues" evidence="1">
    <location>
        <begin position="216"/>
        <end position="226"/>
    </location>
</feature>
<proteinExistence type="predicted"/>
<name>A0A0V0YAQ1_TRIPS</name>
<sequence length="242" mass="27945">MLPSGTEKSGCSKVIVMRQHLCQRSLRKKHQSTRDYKTDRLLYDGKPNSLPATSRATPSGTSYTLMLKAEHVECDPNLVDHLHKANHPSCVLQLRIVKFGYAENIDKSKMLKLLRLQSSNLSLYFLWPNEWTSADKQCWLFFWIPTTVNRMKNDPTIWPANGECLFFSYTWQNAVHLKHDQQLTRDSEDEDEKEEEEDNDADDDDDDDDKNQKEEIGEEEEEEEDGGGGGGGEEKEEEKEEE</sequence>
<evidence type="ECO:0000256" key="1">
    <source>
        <dbReference type="SAM" id="MobiDB-lite"/>
    </source>
</evidence>
<gene>
    <name evidence="2" type="ORF">T4E_11236</name>
</gene>
<accession>A0A0V0YAQ1</accession>
<dbReference type="AlphaFoldDB" id="A0A0V0YAQ1"/>
<comment type="caution">
    <text evidence="2">The sequence shown here is derived from an EMBL/GenBank/DDBJ whole genome shotgun (WGS) entry which is preliminary data.</text>
</comment>
<protein>
    <submittedName>
        <fullName evidence="2">Uncharacterized protein</fullName>
    </submittedName>
</protein>
<evidence type="ECO:0000313" key="3">
    <source>
        <dbReference type="Proteomes" id="UP000054815"/>
    </source>
</evidence>
<feature type="compositionally biased region" description="Acidic residues" evidence="1">
    <location>
        <begin position="187"/>
        <end position="209"/>
    </location>
</feature>
<reference evidence="2 3" key="1">
    <citation type="submission" date="2015-01" db="EMBL/GenBank/DDBJ databases">
        <title>Evolution of Trichinella species and genotypes.</title>
        <authorList>
            <person name="Korhonen P.K."/>
            <person name="Edoardo P."/>
            <person name="Giuseppe L.R."/>
            <person name="Gasser R.B."/>
        </authorList>
    </citation>
    <scope>NUCLEOTIDE SEQUENCE [LARGE SCALE GENOMIC DNA]</scope>
    <source>
        <strain evidence="2">ISS141</strain>
    </source>
</reference>
<dbReference type="EMBL" id="JYDU01000035">
    <property type="protein sequence ID" value="KRX97147.1"/>
    <property type="molecule type" value="Genomic_DNA"/>
</dbReference>
<evidence type="ECO:0000313" key="2">
    <source>
        <dbReference type="EMBL" id="KRX97147.1"/>
    </source>
</evidence>
<dbReference type="Proteomes" id="UP000054815">
    <property type="component" value="Unassembled WGS sequence"/>
</dbReference>